<dbReference type="Pfam" id="PF00114">
    <property type="entry name" value="Pilin"/>
    <property type="match status" value="1"/>
</dbReference>
<dbReference type="InterPro" id="IPR045584">
    <property type="entry name" value="Pilin-like"/>
</dbReference>
<keyword evidence="3" id="KW-0281">Fimbrium</keyword>
<dbReference type="OrthoDB" id="115249at2"/>
<evidence type="ECO:0000256" key="1">
    <source>
        <dbReference type="ARBA" id="ARBA00005233"/>
    </source>
</evidence>
<evidence type="ECO:0000256" key="4">
    <source>
        <dbReference type="SAM" id="Phobius"/>
    </source>
</evidence>
<dbReference type="GO" id="GO:0007155">
    <property type="term" value="P:cell adhesion"/>
    <property type="evidence" value="ECO:0007669"/>
    <property type="project" value="InterPro"/>
</dbReference>
<dbReference type="PROSITE" id="PS00409">
    <property type="entry name" value="PROKAR_NTER_METHYL"/>
    <property type="match status" value="1"/>
</dbReference>
<accession>N8QG80</accession>
<protein>
    <recommendedName>
        <fullName evidence="7">Type IV pilin structural subunit</fullName>
    </recommendedName>
</protein>
<reference evidence="5 6" key="1">
    <citation type="submission" date="2013-02" db="EMBL/GenBank/DDBJ databases">
        <title>The Genome Sequence of Acinetobacter sp. ANC 3994.</title>
        <authorList>
            <consortium name="The Broad Institute Genome Sequencing Platform"/>
            <consortium name="The Broad Institute Genome Sequencing Center for Infectious Disease"/>
            <person name="Cerqueira G."/>
            <person name="Feldgarden M."/>
            <person name="Courvalin P."/>
            <person name="Perichon B."/>
            <person name="Grillot-Courvalin C."/>
            <person name="Clermont D."/>
            <person name="Rocha E."/>
            <person name="Yoon E.-J."/>
            <person name="Nemec A."/>
            <person name="Walker B."/>
            <person name="Young S.K."/>
            <person name="Zeng Q."/>
            <person name="Gargeya S."/>
            <person name="Fitzgerald M."/>
            <person name="Haas B."/>
            <person name="Abouelleil A."/>
            <person name="Alvarado L."/>
            <person name="Arachchi H.M."/>
            <person name="Berlin A.M."/>
            <person name="Chapman S.B."/>
            <person name="Dewar J."/>
            <person name="Goldberg J."/>
            <person name="Griggs A."/>
            <person name="Gujja S."/>
            <person name="Hansen M."/>
            <person name="Howarth C."/>
            <person name="Imamovic A."/>
            <person name="Larimer J."/>
            <person name="McCowan C."/>
            <person name="Murphy C."/>
            <person name="Neiman D."/>
            <person name="Pearson M."/>
            <person name="Priest M."/>
            <person name="Roberts A."/>
            <person name="Saif S."/>
            <person name="Shea T."/>
            <person name="Sisk P."/>
            <person name="Sykes S."/>
            <person name="Wortman J."/>
            <person name="Nusbaum C."/>
            <person name="Birren B."/>
        </authorList>
    </citation>
    <scope>NUCLEOTIDE SEQUENCE [LARGE SCALE GENOMIC DNA]</scope>
    <source>
        <strain evidence="5 6">ANC 3994</strain>
    </source>
</reference>
<dbReference type="EMBL" id="APOH01000009">
    <property type="protein sequence ID" value="ENU20887.1"/>
    <property type="molecule type" value="Genomic_DNA"/>
</dbReference>
<proteinExistence type="inferred from homology"/>
<evidence type="ECO:0000313" key="5">
    <source>
        <dbReference type="EMBL" id="ENU20887.1"/>
    </source>
</evidence>
<dbReference type="Pfam" id="PF07963">
    <property type="entry name" value="N_methyl"/>
    <property type="match status" value="1"/>
</dbReference>
<dbReference type="PANTHER" id="PTHR30093:SF34">
    <property type="entry name" value="PREPILIN PEPTIDASE-DEPENDENT PROTEIN D"/>
    <property type="match status" value="1"/>
</dbReference>
<comment type="similarity">
    <text evidence="1 3">Belongs to the N-Me-Phe pilin family.</text>
</comment>
<gene>
    <name evidence="5" type="ORF">F994_00344</name>
</gene>
<dbReference type="PANTHER" id="PTHR30093">
    <property type="entry name" value="GENERAL SECRETION PATHWAY PROTEIN G"/>
    <property type="match status" value="1"/>
</dbReference>
<keyword evidence="4" id="KW-0812">Transmembrane</keyword>
<evidence type="ECO:0008006" key="7">
    <source>
        <dbReference type="Google" id="ProtNLM"/>
    </source>
</evidence>
<dbReference type="InterPro" id="IPR001082">
    <property type="entry name" value="Pilin"/>
</dbReference>
<dbReference type="SUPFAM" id="SSF54523">
    <property type="entry name" value="Pili subunits"/>
    <property type="match status" value="1"/>
</dbReference>
<dbReference type="InterPro" id="IPR012902">
    <property type="entry name" value="N_methyl_site"/>
</dbReference>
<dbReference type="HOGENOM" id="CLU_091705_4_0_6"/>
<sequence>MKSIQKGFTLIELMIVVAIIGILAAIALPAYQDYTIRTRITEGLTVAGDLQKQVAGAPTLVDLGVAVDTWNDQVGVGIGAKSKYVNSVQAVRTTGVITVTYNPTTVGLAPTENIIRLSPYVQSQAVAETLASALAAGRTGSVDWACTSATAATSAAQGLAGAAVGTVQAKYAPSQCR</sequence>
<organism evidence="5 6">
    <name type="scientific">Acinetobacter bohemicus ANC 3994</name>
    <dbReference type="NCBI Taxonomy" id="1217715"/>
    <lineage>
        <taxon>Bacteria</taxon>
        <taxon>Pseudomonadati</taxon>
        <taxon>Pseudomonadota</taxon>
        <taxon>Gammaproteobacteria</taxon>
        <taxon>Moraxellales</taxon>
        <taxon>Moraxellaceae</taxon>
        <taxon>Acinetobacter</taxon>
    </lineage>
</organism>
<dbReference type="RefSeq" id="WP_004650587.1">
    <property type="nucleotide sequence ID" value="NZ_KB849175.1"/>
</dbReference>
<dbReference type="Proteomes" id="UP000013086">
    <property type="component" value="Unassembled WGS sequence"/>
</dbReference>
<dbReference type="GO" id="GO:0009289">
    <property type="term" value="C:pilus"/>
    <property type="evidence" value="ECO:0007669"/>
    <property type="project" value="InterPro"/>
</dbReference>
<comment type="caution">
    <text evidence="5">The sequence shown here is derived from an EMBL/GenBank/DDBJ whole genome shotgun (WGS) entry which is preliminary data.</text>
</comment>
<keyword evidence="2" id="KW-0488">Methylation</keyword>
<evidence type="ECO:0000256" key="2">
    <source>
        <dbReference type="ARBA" id="ARBA00022481"/>
    </source>
</evidence>
<keyword evidence="4" id="KW-0472">Membrane</keyword>
<name>N8QG80_9GAMM</name>
<dbReference type="PATRIC" id="fig|1217715.3.peg.323"/>
<keyword evidence="4" id="KW-1133">Transmembrane helix</keyword>
<feature type="transmembrane region" description="Helical" evidence="4">
    <location>
        <begin position="7"/>
        <end position="31"/>
    </location>
</feature>
<dbReference type="Gene3D" id="3.30.700.10">
    <property type="entry name" value="Glycoprotein, Type 4 Pilin"/>
    <property type="match status" value="1"/>
</dbReference>
<evidence type="ECO:0000256" key="3">
    <source>
        <dbReference type="RuleBase" id="RU000389"/>
    </source>
</evidence>
<dbReference type="eggNOG" id="COG4969">
    <property type="taxonomic scope" value="Bacteria"/>
</dbReference>
<evidence type="ECO:0000313" key="6">
    <source>
        <dbReference type="Proteomes" id="UP000013086"/>
    </source>
</evidence>
<dbReference type="AlphaFoldDB" id="N8QG80"/>
<dbReference type="NCBIfam" id="TIGR02532">
    <property type="entry name" value="IV_pilin_GFxxxE"/>
    <property type="match status" value="1"/>
</dbReference>